<reference evidence="9 10" key="1">
    <citation type="journal article" date="2017" name="BMC Genomics">
        <title>Comparative genomic and phylogenomic analyses of the Bifidobacteriaceae family.</title>
        <authorList>
            <person name="Lugli G.A."/>
            <person name="Milani C."/>
            <person name="Turroni F."/>
            <person name="Duranti S."/>
            <person name="Mancabelli L."/>
            <person name="Mangifesta M."/>
            <person name="Ferrario C."/>
            <person name="Modesto M."/>
            <person name="Mattarelli P."/>
            <person name="Jiri K."/>
            <person name="van Sinderen D."/>
            <person name="Ventura M."/>
        </authorList>
    </citation>
    <scope>NUCLEOTIDE SEQUENCE [LARGE SCALE GENOMIC DNA]</scope>
    <source>
        <strain evidence="9 10">DSM 28807</strain>
    </source>
</reference>
<evidence type="ECO:0000256" key="4">
    <source>
        <dbReference type="ARBA" id="ARBA00023088"/>
    </source>
</evidence>
<accession>A0A261FSI1</accession>
<dbReference type="OrthoDB" id="3240140at2"/>
<feature type="chain" id="PRO_5043153408" evidence="6">
    <location>
        <begin position="30"/>
        <end position="506"/>
    </location>
</feature>
<keyword evidence="10" id="KW-1185">Reference proteome</keyword>
<keyword evidence="4" id="KW-0572">Peptidoglycan-anchor</keyword>
<dbReference type="GO" id="GO:0005975">
    <property type="term" value="P:carbohydrate metabolic process"/>
    <property type="evidence" value="ECO:0007669"/>
    <property type="project" value="UniProtKB-ARBA"/>
</dbReference>
<feature type="signal peptide" evidence="6">
    <location>
        <begin position="1"/>
        <end position="29"/>
    </location>
</feature>
<comment type="caution">
    <text evidence="9">The sequence shown here is derived from an EMBL/GenBank/DDBJ whole genome shotgun (WGS) entry which is preliminary data.</text>
</comment>
<dbReference type="EMBL" id="MWWX01000007">
    <property type="protein sequence ID" value="OZG61935.1"/>
    <property type="molecule type" value="Genomic_DNA"/>
</dbReference>
<dbReference type="InterPro" id="IPR048052">
    <property type="entry name" value="FM1-like"/>
</dbReference>
<dbReference type="Gene3D" id="2.60.40.740">
    <property type="match status" value="1"/>
</dbReference>
<evidence type="ECO:0000256" key="3">
    <source>
        <dbReference type="ARBA" id="ARBA00022729"/>
    </source>
</evidence>
<evidence type="ECO:0000256" key="1">
    <source>
        <dbReference type="ARBA" id="ARBA00022512"/>
    </source>
</evidence>
<evidence type="ECO:0000259" key="8">
    <source>
        <dbReference type="Pfam" id="PF17802"/>
    </source>
</evidence>
<dbReference type="STRING" id="1603886.GCA_001895165_02106"/>
<dbReference type="InterPro" id="IPR026466">
    <property type="entry name" value="Fim_isopep_form_D2_dom"/>
</dbReference>
<keyword evidence="1" id="KW-0134">Cell wall</keyword>
<dbReference type="AlphaFoldDB" id="A0A261FSI1"/>
<gene>
    <name evidence="9" type="ORF">BLEM_1244</name>
</gene>
<keyword evidence="5" id="KW-1133">Transmembrane helix</keyword>
<evidence type="ECO:0000259" key="7">
    <source>
        <dbReference type="Pfam" id="PF00746"/>
    </source>
</evidence>
<dbReference type="Pfam" id="PF00746">
    <property type="entry name" value="Gram_pos_anchor"/>
    <property type="match status" value="1"/>
</dbReference>
<sequence>MKMRKLFASIAAAATMMAGLAFGAATANAAPADQTLTLNAGSYGVVDGHTFKYVELASYLGENSGEIETVADRDAVVTAIRTATGADVPSDVDPLVWAQSGDLNGTGSPLFGDNSAFPWSGNDASREFANALVSYAETNGVSVTADAEPFTITGLDGGLYLLVDVTEGATATEKSLPIIVGTANTAVSMTGEINVKNQKTDVPPTKSVEGDTDGTVSVGDTLTYTINGMVPSTTDQSDDYVYSFVDYASAGLSINTSKSNVKVYVEGESEPLAESEYTVSPADQTVAGDGSNATFTVSLTKAALDNLQDYAGKKLSVKYSATVTDDAKENPVTNSAEIDNGGNASGQGTPVTLHTNKFSFTKVWADGTAATGASFEVFDGDGNSVAKIENNSGNVFEFAGLKNGTYTVRETKVADGAQNVTGSFTVTLKYGEAMVFGDSLTSDPYDLVKYDGESGAITVTNVKSITQLPLTGAAGTALFTAIGLLLAGVAVTVYVKSRGMKRSLNA</sequence>
<dbReference type="NCBIfam" id="NF033902">
    <property type="entry name" value="iso_D2_wall_anc"/>
    <property type="match status" value="1"/>
</dbReference>
<name>A0A261FSI1_9BIFI</name>
<dbReference type="Gene3D" id="2.60.40.10">
    <property type="entry name" value="Immunoglobulins"/>
    <property type="match status" value="1"/>
</dbReference>
<evidence type="ECO:0000256" key="2">
    <source>
        <dbReference type="ARBA" id="ARBA00022525"/>
    </source>
</evidence>
<dbReference type="InterPro" id="IPR041033">
    <property type="entry name" value="SpaA_PFL_dom_1"/>
</dbReference>
<evidence type="ECO:0000256" key="5">
    <source>
        <dbReference type="SAM" id="Phobius"/>
    </source>
</evidence>
<dbReference type="RefSeq" id="WP_072726946.1">
    <property type="nucleotide sequence ID" value="NZ_BDIS01000028.1"/>
</dbReference>
<dbReference type="Proteomes" id="UP000216352">
    <property type="component" value="Unassembled WGS sequence"/>
</dbReference>
<dbReference type="InterPro" id="IPR013783">
    <property type="entry name" value="Ig-like_fold"/>
</dbReference>
<dbReference type="NCBIfam" id="TIGR04226">
    <property type="entry name" value="RrgB_K2N_iso_D2"/>
    <property type="match status" value="1"/>
</dbReference>
<keyword evidence="2" id="KW-0964">Secreted</keyword>
<keyword evidence="5" id="KW-0472">Membrane</keyword>
<dbReference type="SUPFAM" id="SSF49478">
    <property type="entry name" value="Cna protein B-type domain"/>
    <property type="match status" value="1"/>
</dbReference>
<keyword evidence="5" id="KW-0812">Transmembrane</keyword>
<keyword evidence="3 6" id="KW-0732">Signal</keyword>
<dbReference type="InterPro" id="IPR019931">
    <property type="entry name" value="LPXTG_anchor"/>
</dbReference>
<dbReference type="Pfam" id="PF17802">
    <property type="entry name" value="SpaA"/>
    <property type="match status" value="1"/>
</dbReference>
<organism evidence="9 10">
    <name type="scientific">Bifidobacterium lemurum</name>
    <dbReference type="NCBI Taxonomy" id="1603886"/>
    <lineage>
        <taxon>Bacteria</taxon>
        <taxon>Bacillati</taxon>
        <taxon>Actinomycetota</taxon>
        <taxon>Actinomycetes</taxon>
        <taxon>Bifidobacteriales</taxon>
        <taxon>Bifidobacteriaceae</taxon>
        <taxon>Bifidobacterium</taxon>
    </lineage>
</organism>
<feature type="transmembrane region" description="Helical" evidence="5">
    <location>
        <begin position="473"/>
        <end position="495"/>
    </location>
</feature>
<evidence type="ECO:0000313" key="10">
    <source>
        <dbReference type="Proteomes" id="UP000216352"/>
    </source>
</evidence>
<proteinExistence type="predicted"/>
<feature type="domain" description="SpaA-like prealbumin fold" evidence="8">
    <location>
        <begin position="357"/>
        <end position="429"/>
    </location>
</feature>
<evidence type="ECO:0000313" key="9">
    <source>
        <dbReference type="EMBL" id="OZG61935.1"/>
    </source>
</evidence>
<feature type="domain" description="Gram-positive cocci surface proteins LPxTG" evidence="7">
    <location>
        <begin position="463"/>
        <end position="498"/>
    </location>
</feature>
<dbReference type="NCBIfam" id="TIGR01167">
    <property type="entry name" value="LPXTG_anchor"/>
    <property type="match status" value="1"/>
</dbReference>
<evidence type="ECO:0000256" key="6">
    <source>
        <dbReference type="SAM" id="SignalP"/>
    </source>
</evidence>
<protein>
    <submittedName>
        <fullName evidence="9">Fimbrial subunit FimA</fullName>
    </submittedName>
</protein>